<evidence type="ECO:0000313" key="2">
    <source>
        <dbReference type="Proteomes" id="UP000250123"/>
    </source>
</evidence>
<protein>
    <submittedName>
        <fullName evidence="1">Uncharacterized protein</fullName>
    </submittedName>
</protein>
<accession>A0A330LZ12</accession>
<gene>
    <name evidence="1" type="ORF">SHEWBE_0149</name>
</gene>
<name>A0A330LZ12_9GAMM</name>
<evidence type="ECO:0000313" key="1">
    <source>
        <dbReference type="EMBL" id="SQH74150.1"/>
    </source>
</evidence>
<dbReference type="KEGG" id="sbk:SHEWBE_0149"/>
<dbReference type="EMBL" id="LS483452">
    <property type="protein sequence ID" value="SQH74150.1"/>
    <property type="molecule type" value="Genomic_DNA"/>
</dbReference>
<dbReference type="AlphaFoldDB" id="A0A330LZ12"/>
<sequence length="39" mass="4178">MLSTKLVPNFCCNSADFFSDGKIAEYMDEAIISNANGGC</sequence>
<proteinExistence type="predicted"/>
<organism evidence="1 2">
    <name type="scientific">Shewanella benthica</name>
    <dbReference type="NCBI Taxonomy" id="43661"/>
    <lineage>
        <taxon>Bacteria</taxon>
        <taxon>Pseudomonadati</taxon>
        <taxon>Pseudomonadota</taxon>
        <taxon>Gammaproteobacteria</taxon>
        <taxon>Alteromonadales</taxon>
        <taxon>Shewanellaceae</taxon>
        <taxon>Shewanella</taxon>
    </lineage>
</organism>
<reference evidence="2" key="1">
    <citation type="submission" date="2018-06" db="EMBL/GenBank/DDBJ databases">
        <authorList>
            <person name="Cea G.-C."/>
            <person name="William W."/>
        </authorList>
    </citation>
    <scope>NUCLEOTIDE SEQUENCE [LARGE SCALE GENOMIC DNA]</scope>
    <source>
        <strain evidence="2">DB21MT-2</strain>
    </source>
</reference>
<dbReference type="Proteomes" id="UP000250123">
    <property type="component" value="Chromosome SHEWBE"/>
</dbReference>